<evidence type="ECO:0008006" key="3">
    <source>
        <dbReference type="Google" id="ProtNLM"/>
    </source>
</evidence>
<sequence length="419" mass="46227">MREHVRVRMYNVGFGDCFLLELPREQNTPFRVLVDCGAHKAGYPSEGWKPEVAVAQIIEDITEEGSDPTLDVVIATHRHQDHVSGFEAEAWRDVTVGEVWLPWTEDPKDKQAAVIRNRQSRLAHGLQLAFQQPGFNQRWSGVREGKTRIEALRALAANSLSNEAAMKTLHSGFRGNPVRRFLSTTNTKSIVAQGCENLTVHVLGPSRDPEVIRDMDPPAGQSYLRFGNGSGPAAGSAPDRPFARSFTLSPADYESVYEGGVSEEIKAAAVSMMRDDDLATAVSLDKAVNGTSLMLMFEFGEAFLLFPGDAQWGTWNAAMSDPDARELLARTTFYKVGHHGSHNATPVEFVEEVLPQDENVWGTATSVHPVGFWPEIPRKELLTELKKRSDRMVRSDKPGRSGNGVAVRSTIGVDFEVPC</sequence>
<name>A0A8J3Q2H6_9ACTN</name>
<evidence type="ECO:0000313" key="2">
    <source>
        <dbReference type="Proteomes" id="UP000612899"/>
    </source>
</evidence>
<dbReference type="RefSeq" id="WP_203906418.1">
    <property type="nucleotide sequence ID" value="NZ_BONY01000002.1"/>
</dbReference>
<protein>
    <recommendedName>
        <fullName evidence="3">Metallo-beta-lactamase domain-containing protein</fullName>
    </recommendedName>
</protein>
<dbReference type="AlphaFoldDB" id="A0A8J3Q2H6"/>
<accession>A0A8J3Q2H6</accession>
<keyword evidence="2" id="KW-1185">Reference proteome</keyword>
<evidence type="ECO:0000313" key="1">
    <source>
        <dbReference type="EMBL" id="GIH02474.1"/>
    </source>
</evidence>
<comment type="caution">
    <text evidence="1">The sequence shown here is derived from an EMBL/GenBank/DDBJ whole genome shotgun (WGS) entry which is preliminary data.</text>
</comment>
<dbReference type="SUPFAM" id="SSF56281">
    <property type="entry name" value="Metallo-hydrolase/oxidoreductase"/>
    <property type="match status" value="1"/>
</dbReference>
<dbReference type="InterPro" id="IPR052159">
    <property type="entry name" value="Competence_DNA_uptake"/>
</dbReference>
<dbReference type="EMBL" id="BONY01000002">
    <property type="protein sequence ID" value="GIH02474.1"/>
    <property type="molecule type" value="Genomic_DNA"/>
</dbReference>
<reference evidence="1" key="1">
    <citation type="submission" date="2021-01" db="EMBL/GenBank/DDBJ databases">
        <title>Whole genome shotgun sequence of Rhizocola hellebori NBRC 109834.</title>
        <authorList>
            <person name="Komaki H."/>
            <person name="Tamura T."/>
        </authorList>
    </citation>
    <scope>NUCLEOTIDE SEQUENCE</scope>
    <source>
        <strain evidence="1">NBRC 109834</strain>
    </source>
</reference>
<proteinExistence type="predicted"/>
<dbReference type="InterPro" id="IPR036866">
    <property type="entry name" value="RibonucZ/Hydroxyglut_hydro"/>
</dbReference>
<organism evidence="1 2">
    <name type="scientific">Rhizocola hellebori</name>
    <dbReference type="NCBI Taxonomy" id="1392758"/>
    <lineage>
        <taxon>Bacteria</taxon>
        <taxon>Bacillati</taxon>
        <taxon>Actinomycetota</taxon>
        <taxon>Actinomycetes</taxon>
        <taxon>Micromonosporales</taxon>
        <taxon>Micromonosporaceae</taxon>
        <taxon>Rhizocola</taxon>
    </lineage>
</organism>
<dbReference type="Proteomes" id="UP000612899">
    <property type="component" value="Unassembled WGS sequence"/>
</dbReference>
<gene>
    <name evidence="1" type="ORF">Rhe02_05410</name>
</gene>
<dbReference type="PANTHER" id="PTHR30619:SF1">
    <property type="entry name" value="RECOMBINATION PROTEIN 2"/>
    <property type="match status" value="1"/>
</dbReference>
<dbReference type="Gene3D" id="3.60.15.10">
    <property type="entry name" value="Ribonuclease Z/Hydroxyacylglutathione hydrolase-like"/>
    <property type="match status" value="1"/>
</dbReference>
<dbReference type="PANTHER" id="PTHR30619">
    <property type="entry name" value="DNA INTERNALIZATION/COMPETENCE PROTEIN COMEC/REC2"/>
    <property type="match status" value="1"/>
</dbReference>